<dbReference type="CDD" id="cd07750">
    <property type="entry name" value="PolyPPase_VTC_like"/>
    <property type="match status" value="1"/>
</dbReference>
<gene>
    <name evidence="2" type="ORF">DWY25_17300</name>
</gene>
<comment type="caution">
    <text evidence="2">The sequence shown here is derived from an EMBL/GenBank/DDBJ whole genome shotgun (WGS) entry which is preliminary data.</text>
</comment>
<evidence type="ECO:0000313" key="2">
    <source>
        <dbReference type="EMBL" id="RGR66960.1"/>
    </source>
</evidence>
<sequence>MNEVLRQERKFLISATQRARFEGQLDALLHQDAHNGDLMQGGYQVRSLYFDTLSDRDFNAKMDGVEERRKMRLRVYHPQDEIAFLEMKQKQGSNQLKRSLPIKREDAQRLIAGDFTPLLNYKEAFAAECYAILNREHYLPKTVVEYRRKAYVLPENSIRITLDSDIQANEFHYDIFDPELAMAPVLDPWKTILEVKYNHFLLTYVRDILRSCNQSELSASKYCMARRIGLRYTEFY</sequence>
<dbReference type="Gene3D" id="3.20.100.30">
    <property type="entry name" value="VTC, catalytic tunnel domain"/>
    <property type="match status" value="1"/>
</dbReference>
<dbReference type="InterPro" id="IPR042267">
    <property type="entry name" value="VTC_sf"/>
</dbReference>
<dbReference type="RefSeq" id="WP_117896343.1">
    <property type="nucleotide sequence ID" value="NZ_CABJCV010000035.1"/>
</dbReference>
<protein>
    <submittedName>
        <fullName evidence="2">VTC domain-containing protein</fullName>
    </submittedName>
</protein>
<proteinExistence type="predicted"/>
<evidence type="ECO:0000313" key="3">
    <source>
        <dbReference type="Proteomes" id="UP000284178"/>
    </source>
</evidence>
<keyword evidence="3" id="KW-1185">Reference proteome</keyword>
<dbReference type="GO" id="GO:0006799">
    <property type="term" value="P:polyphosphate biosynthetic process"/>
    <property type="evidence" value="ECO:0007669"/>
    <property type="project" value="UniProtKB-ARBA"/>
</dbReference>
<dbReference type="GeneID" id="83017152"/>
<accession>A0A412FFE4</accession>
<feature type="domain" description="VTC" evidence="1">
    <location>
        <begin position="6"/>
        <end position="226"/>
    </location>
</feature>
<evidence type="ECO:0000259" key="1">
    <source>
        <dbReference type="Pfam" id="PF09359"/>
    </source>
</evidence>
<dbReference type="Proteomes" id="UP000284178">
    <property type="component" value="Unassembled WGS sequence"/>
</dbReference>
<dbReference type="EMBL" id="QRUP01000035">
    <property type="protein sequence ID" value="RGR66960.1"/>
    <property type="molecule type" value="Genomic_DNA"/>
</dbReference>
<dbReference type="AlphaFoldDB" id="A0A412FFE4"/>
<reference evidence="2 3" key="1">
    <citation type="submission" date="2018-08" db="EMBL/GenBank/DDBJ databases">
        <title>A genome reference for cultivated species of the human gut microbiota.</title>
        <authorList>
            <person name="Zou Y."/>
            <person name="Xue W."/>
            <person name="Luo G."/>
        </authorList>
    </citation>
    <scope>NUCLEOTIDE SEQUENCE [LARGE SCALE GENOMIC DNA]</scope>
    <source>
        <strain evidence="2 3">AF24-29</strain>
    </source>
</reference>
<dbReference type="InterPro" id="IPR018966">
    <property type="entry name" value="VTC_domain"/>
</dbReference>
<dbReference type="Pfam" id="PF09359">
    <property type="entry name" value="VTC"/>
    <property type="match status" value="1"/>
</dbReference>
<organism evidence="2 3">
    <name type="scientific">Holdemania filiformis</name>
    <dbReference type="NCBI Taxonomy" id="61171"/>
    <lineage>
        <taxon>Bacteria</taxon>
        <taxon>Bacillati</taxon>
        <taxon>Bacillota</taxon>
        <taxon>Erysipelotrichia</taxon>
        <taxon>Erysipelotrichales</taxon>
        <taxon>Erysipelotrichaceae</taxon>
        <taxon>Holdemania</taxon>
    </lineage>
</organism>
<name>A0A412FFE4_9FIRM</name>